<keyword evidence="3" id="KW-0378">Hydrolase</keyword>
<keyword evidence="3" id="KW-0645">Protease</keyword>
<proteinExistence type="inferred from homology"/>
<sequence>MKPFFTIFAITAAASVAVSANPIVVRDPIVTFSIARRFNSTGTANIVKADQARAKVLKARSQADKVASIDTAASKIFSGINVPVTNQATFYTASVGVGTPPTSYELIVDTGSSNTWVGAGKAYVETSSSVDTGAAVAVSYGSGFFFGEEYTDTITVGHLVVKRQSIGVAVFASGFNGVDGILGLGPVDLTDNTTSTGGEIPTVVDSAFAEGLIHAKVVGVSFEPSTKASVTNGELTFGGVDYTKVAGPIKYVPITSTSPASDYVGIDQSITYGSSRTLILSATAGITDTGTTLVLIASGSSILLAHFTRVNPKLKTLPDAFAAYQKATGGVLDGNTGLLKITVDQFAKLESLFFHIGGTTYEFTPNAQIWPRALNAAIGGDADGIYLVTADLGSPSGEGFDFIDGYAFLERFYYVYDSSNSCVGLAKTNFTYAKIN</sequence>
<dbReference type="InterPro" id="IPR001969">
    <property type="entry name" value="Aspartic_peptidase_AS"/>
</dbReference>
<keyword evidence="2 3" id="KW-0064">Aspartyl protease</keyword>
<dbReference type="Gene3D" id="2.40.70.10">
    <property type="entry name" value="Acid Proteases"/>
    <property type="match status" value="2"/>
</dbReference>
<gene>
    <name evidence="6" type="ORF">GSI_08793</name>
</gene>
<feature type="signal peptide" evidence="4">
    <location>
        <begin position="1"/>
        <end position="20"/>
    </location>
</feature>
<comment type="similarity">
    <text evidence="1 3">Belongs to the peptidase A1 family.</text>
</comment>
<evidence type="ECO:0000313" key="7">
    <source>
        <dbReference type="Proteomes" id="UP000230002"/>
    </source>
</evidence>
<reference evidence="6 7" key="1">
    <citation type="journal article" date="2015" name="Sci. Rep.">
        <title>Chromosome-level genome map provides insights into diverse defense mechanisms in the medicinal fungus Ganoderma sinense.</title>
        <authorList>
            <person name="Zhu Y."/>
            <person name="Xu J."/>
            <person name="Sun C."/>
            <person name="Zhou S."/>
            <person name="Xu H."/>
            <person name="Nelson D.R."/>
            <person name="Qian J."/>
            <person name="Song J."/>
            <person name="Luo H."/>
            <person name="Xiang L."/>
            <person name="Li Y."/>
            <person name="Xu Z."/>
            <person name="Ji A."/>
            <person name="Wang L."/>
            <person name="Lu S."/>
            <person name="Hayward A."/>
            <person name="Sun W."/>
            <person name="Li X."/>
            <person name="Schwartz D.C."/>
            <person name="Wang Y."/>
            <person name="Chen S."/>
        </authorList>
    </citation>
    <scope>NUCLEOTIDE SEQUENCE [LARGE SCALE GENOMIC DNA]</scope>
    <source>
        <strain evidence="6 7">ZZ0214-1</strain>
    </source>
</reference>
<dbReference type="PROSITE" id="PS51767">
    <property type="entry name" value="PEPTIDASE_A1"/>
    <property type="match status" value="1"/>
</dbReference>
<dbReference type="GO" id="GO:0006508">
    <property type="term" value="P:proteolysis"/>
    <property type="evidence" value="ECO:0007669"/>
    <property type="project" value="UniProtKB-KW"/>
</dbReference>
<dbReference type="InterPro" id="IPR001461">
    <property type="entry name" value="Aspartic_peptidase_A1"/>
</dbReference>
<dbReference type="PRINTS" id="PR00792">
    <property type="entry name" value="PEPSIN"/>
</dbReference>
<evidence type="ECO:0000256" key="1">
    <source>
        <dbReference type="ARBA" id="ARBA00007447"/>
    </source>
</evidence>
<dbReference type="OrthoDB" id="660550at2759"/>
<evidence type="ECO:0000313" key="6">
    <source>
        <dbReference type="EMBL" id="PIL28749.1"/>
    </source>
</evidence>
<dbReference type="STRING" id="1077348.A0A2G8S4N7"/>
<keyword evidence="7" id="KW-1185">Reference proteome</keyword>
<evidence type="ECO:0000259" key="5">
    <source>
        <dbReference type="PROSITE" id="PS51767"/>
    </source>
</evidence>
<name>A0A2G8S4N7_9APHY</name>
<keyword evidence="4" id="KW-0732">Signal</keyword>
<dbReference type="PANTHER" id="PTHR47966">
    <property type="entry name" value="BETA-SITE APP-CLEAVING ENZYME, ISOFORM A-RELATED"/>
    <property type="match status" value="1"/>
</dbReference>
<dbReference type="Pfam" id="PF00026">
    <property type="entry name" value="Asp"/>
    <property type="match status" value="1"/>
</dbReference>
<feature type="chain" id="PRO_5013573934" evidence="4">
    <location>
        <begin position="21"/>
        <end position="436"/>
    </location>
</feature>
<dbReference type="InterPro" id="IPR021109">
    <property type="entry name" value="Peptidase_aspartic_dom_sf"/>
</dbReference>
<organism evidence="6 7">
    <name type="scientific">Ganoderma sinense ZZ0214-1</name>
    <dbReference type="NCBI Taxonomy" id="1077348"/>
    <lineage>
        <taxon>Eukaryota</taxon>
        <taxon>Fungi</taxon>
        <taxon>Dikarya</taxon>
        <taxon>Basidiomycota</taxon>
        <taxon>Agaricomycotina</taxon>
        <taxon>Agaricomycetes</taxon>
        <taxon>Polyporales</taxon>
        <taxon>Polyporaceae</taxon>
        <taxon>Ganoderma</taxon>
    </lineage>
</organism>
<dbReference type="PANTHER" id="PTHR47966:SF51">
    <property type="entry name" value="BETA-SITE APP-CLEAVING ENZYME, ISOFORM A-RELATED"/>
    <property type="match status" value="1"/>
</dbReference>
<evidence type="ECO:0000256" key="2">
    <source>
        <dbReference type="ARBA" id="ARBA00022750"/>
    </source>
</evidence>
<dbReference type="PROSITE" id="PS00141">
    <property type="entry name" value="ASP_PROTEASE"/>
    <property type="match status" value="1"/>
</dbReference>
<dbReference type="AlphaFoldDB" id="A0A2G8S4N7"/>
<comment type="caution">
    <text evidence="6">The sequence shown here is derived from an EMBL/GenBank/DDBJ whole genome shotgun (WGS) entry which is preliminary data.</text>
</comment>
<dbReference type="CDD" id="cd05471">
    <property type="entry name" value="pepsin_like"/>
    <property type="match status" value="1"/>
</dbReference>
<dbReference type="GO" id="GO:0004190">
    <property type="term" value="F:aspartic-type endopeptidase activity"/>
    <property type="evidence" value="ECO:0007669"/>
    <property type="project" value="UniProtKB-KW"/>
</dbReference>
<dbReference type="Proteomes" id="UP000230002">
    <property type="component" value="Unassembled WGS sequence"/>
</dbReference>
<dbReference type="SUPFAM" id="SSF50630">
    <property type="entry name" value="Acid proteases"/>
    <property type="match status" value="1"/>
</dbReference>
<protein>
    <submittedName>
        <fullName evidence="6">Transporter</fullName>
    </submittedName>
</protein>
<dbReference type="EMBL" id="AYKW01000023">
    <property type="protein sequence ID" value="PIL28749.1"/>
    <property type="molecule type" value="Genomic_DNA"/>
</dbReference>
<dbReference type="InterPro" id="IPR034164">
    <property type="entry name" value="Pepsin-like_dom"/>
</dbReference>
<feature type="domain" description="Peptidase A1" evidence="5">
    <location>
        <begin position="91"/>
        <end position="426"/>
    </location>
</feature>
<evidence type="ECO:0000256" key="3">
    <source>
        <dbReference type="RuleBase" id="RU000454"/>
    </source>
</evidence>
<accession>A0A2G8S4N7</accession>
<dbReference type="InterPro" id="IPR033121">
    <property type="entry name" value="PEPTIDASE_A1"/>
</dbReference>
<evidence type="ECO:0000256" key="4">
    <source>
        <dbReference type="SAM" id="SignalP"/>
    </source>
</evidence>